<dbReference type="EMBL" id="JADGKB010000006">
    <property type="protein sequence ID" value="KAJ3261405.1"/>
    <property type="molecule type" value="Genomic_DNA"/>
</dbReference>
<keyword evidence="5" id="KW-1185">Reference proteome</keyword>
<accession>A0AAD5ULL8</accession>
<evidence type="ECO:0000256" key="2">
    <source>
        <dbReference type="ARBA" id="ARBA00023043"/>
    </source>
</evidence>
<name>A0AAD5ULL8_9FUNG</name>
<feature type="repeat" description="ANK" evidence="3">
    <location>
        <begin position="347"/>
        <end position="379"/>
    </location>
</feature>
<dbReference type="Proteomes" id="UP001210925">
    <property type="component" value="Unassembled WGS sequence"/>
</dbReference>
<evidence type="ECO:0008006" key="6">
    <source>
        <dbReference type="Google" id="ProtNLM"/>
    </source>
</evidence>
<sequence>MFMKLANEIEIITAYLTVCDYHQLVMADKQLCQLTPKLNPIGYWQSSKMITANDPSEYMILQSNQVSIDLVALLIEHKHFAQLLRLLKLNRLTGEMKGRIMEQSMRSDDAFHPGLILQLLYSNDWMGLIDEGWKYTLWIRASNVGNANIIKLLVENDWGSPTCFFNYPIRILSQMGYLEPLQIIMATGLISEQERIMEAVKLAIKHNHFSIFKELIQHIDPSADGNKALKLAVKYERLNFVTLLLKDSRVDPSIQNNKILNLACKLGLLEDVKILLQDTRVNPSDNQNACILQACINGKAEIVNLLISHGVDPSCQDNLPLRLAVMHNHEKVVQVLLNDHRVDPNTHSNQPLISACKQGNLAIVKLLIKKGCDPSINFNNGLLYASKYGHAQIVNELLQNPRVHPSDYKNLCLLAASQNGHSNVVQVLLDDGRVYPSRKSISYAKRNGHLGICALLEQERNQRMCSTLS</sequence>
<keyword evidence="1" id="KW-0677">Repeat</keyword>
<proteinExistence type="predicted"/>
<evidence type="ECO:0000256" key="3">
    <source>
        <dbReference type="PROSITE-ProRule" id="PRU00023"/>
    </source>
</evidence>
<dbReference type="PANTHER" id="PTHR24198">
    <property type="entry name" value="ANKYRIN REPEAT AND PROTEIN KINASE DOMAIN-CONTAINING PROTEIN"/>
    <property type="match status" value="1"/>
</dbReference>
<evidence type="ECO:0000313" key="5">
    <source>
        <dbReference type="Proteomes" id="UP001210925"/>
    </source>
</evidence>
<gene>
    <name evidence="4" type="ORF">HK103_006013</name>
</gene>
<dbReference type="PANTHER" id="PTHR24198:SF165">
    <property type="entry name" value="ANKYRIN REPEAT-CONTAINING PROTEIN-RELATED"/>
    <property type="match status" value="1"/>
</dbReference>
<organism evidence="4 5">
    <name type="scientific">Boothiomyces macroporosus</name>
    <dbReference type="NCBI Taxonomy" id="261099"/>
    <lineage>
        <taxon>Eukaryota</taxon>
        <taxon>Fungi</taxon>
        <taxon>Fungi incertae sedis</taxon>
        <taxon>Chytridiomycota</taxon>
        <taxon>Chytridiomycota incertae sedis</taxon>
        <taxon>Chytridiomycetes</taxon>
        <taxon>Rhizophydiales</taxon>
        <taxon>Terramycetaceae</taxon>
        <taxon>Boothiomyces</taxon>
    </lineage>
</organism>
<reference evidence="4" key="1">
    <citation type="submission" date="2020-05" db="EMBL/GenBank/DDBJ databases">
        <title>Phylogenomic resolution of chytrid fungi.</title>
        <authorList>
            <person name="Stajich J.E."/>
            <person name="Amses K."/>
            <person name="Simmons R."/>
            <person name="Seto K."/>
            <person name="Myers J."/>
            <person name="Bonds A."/>
            <person name="Quandt C.A."/>
            <person name="Barry K."/>
            <person name="Liu P."/>
            <person name="Grigoriev I."/>
            <person name="Longcore J.E."/>
            <person name="James T.Y."/>
        </authorList>
    </citation>
    <scope>NUCLEOTIDE SEQUENCE</scope>
    <source>
        <strain evidence="4">PLAUS21</strain>
    </source>
</reference>
<dbReference type="Gene3D" id="1.25.40.20">
    <property type="entry name" value="Ankyrin repeat-containing domain"/>
    <property type="match status" value="3"/>
</dbReference>
<dbReference type="InterPro" id="IPR002110">
    <property type="entry name" value="Ankyrin_rpt"/>
</dbReference>
<dbReference type="SUPFAM" id="SSF48403">
    <property type="entry name" value="Ankyrin repeat"/>
    <property type="match status" value="1"/>
</dbReference>
<keyword evidence="2 3" id="KW-0040">ANK repeat</keyword>
<dbReference type="PROSITE" id="PS50088">
    <property type="entry name" value="ANK_REPEAT"/>
    <property type="match status" value="1"/>
</dbReference>
<dbReference type="SMART" id="SM00248">
    <property type="entry name" value="ANK"/>
    <property type="match status" value="8"/>
</dbReference>
<protein>
    <recommendedName>
        <fullName evidence="6">Ankyrin repeat protein</fullName>
    </recommendedName>
</protein>
<dbReference type="AlphaFoldDB" id="A0AAD5ULL8"/>
<dbReference type="Pfam" id="PF12796">
    <property type="entry name" value="Ank_2"/>
    <property type="match status" value="2"/>
</dbReference>
<dbReference type="InterPro" id="IPR036770">
    <property type="entry name" value="Ankyrin_rpt-contain_sf"/>
</dbReference>
<comment type="caution">
    <text evidence="4">The sequence shown here is derived from an EMBL/GenBank/DDBJ whole genome shotgun (WGS) entry which is preliminary data.</text>
</comment>
<evidence type="ECO:0000313" key="4">
    <source>
        <dbReference type="EMBL" id="KAJ3261405.1"/>
    </source>
</evidence>
<evidence type="ECO:0000256" key="1">
    <source>
        <dbReference type="ARBA" id="ARBA00022737"/>
    </source>
</evidence>